<accession>A0A645GLC2</accession>
<dbReference type="GO" id="GO:0006103">
    <property type="term" value="P:2-oxoglutarate metabolic process"/>
    <property type="evidence" value="ECO:0007669"/>
    <property type="project" value="TreeGrafter"/>
</dbReference>
<dbReference type="Pfam" id="PF02852">
    <property type="entry name" value="Pyr_redox_dim"/>
    <property type="match status" value="1"/>
</dbReference>
<dbReference type="PRINTS" id="PR00411">
    <property type="entry name" value="PNDRDTASEI"/>
</dbReference>
<keyword evidence="5 9" id="KW-0560">Oxidoreductase</keyword>
<dbReference type="GO" id="GO:0004148">
    <property type="term" value="F:dihydrolipoyl dehydrogenase (NADH) activity"/>
    <property type="evidence" value="ECO:0007669"/>
    <property type="project" value="UniProtKB-EC"/>
</dbReference>
<dbReference type="EMBL" id="VSSQ01077439">
    <property type="protein sequence ID" value="MPN27515.1"/>
    <property type="molecule type" value="Genomic_DNA"/>
</dbReference>
<evidence type="ECO:0000259" key="8">
    <source>
        <dbReference type="Pfam" id="PF07992"/>
    </source>
</evidence>
<comment type="cofactor">
    <cofactor evidence="1">
        <name>FAD</name>
        <dbReference type="ChEBI" id="CHEBI:57692"/>
    </cofactor>
</comment>
<dbReference type="PANTHER" id="PTHR22912">
    <property type="entry name" value="DISULFIDE OXIDOREDUCTASE"/>
    <property type="match status" value="1"/>
</dbReference>
<comment type="caution">
    <text evidence="9">The sequence shown here is derived from an EMBL/GenBank/DDBJ whole genome shotgun (WGS) entry which is preliminary data.</text>
</comment>
<sequence>MLTERGAIVTDTHMKTNQPEVYAAGDVNGKSMLAHTAYREAEVAVNVMLGKKDTMRYEAVPGVLYTNPELSAVGETEASAKAKGLDAAVVKIPMRFSGRYLAENEGGDGIIKLVVDNASKRVLGAQVLSNYSSEFIVTVGTFIELGMTIDEVKKIVFPHPTVSEIIREAVFQY</sequence>
<evidence type="ECO:0000259" key="7">
    <source>
        <dbReference type="Pfam" id="PF02852"/>
    </source>
</evidence>
<keyword evidence="3" id="KW-0285">Flavoprotein</keyword>
<organism evidence="9">
    <name type="scientific">bioreactor metagenome</name>
    <dbReference type="NCBI Taxonomy" id="1076179"/>
    <lineage>
        <taxon>unclassified sequences</taxon>
        <taxon>metagenomes</taxon>
        <taxon>ecological metagenomes</taxon>
    </lineage>
</organism>
<evidence type="ECO:0000256" key="2">
    <source>
        <dbReference type="ARBA" id="ARBA00007532"/>
    </source>
</evidence>
<dbReference type="SUPFAM" id="SSF55424">
    <property type="entry name" value="FAD/NAD-linked reductases, dimerisation (C-terminal) domain"/>
    <property type="match status" value="1"/>
</dbReference>
<keyword evidence="6" id="KW-0520">NAD</keyword>
<dbReference type="Pfam" id="PF07992">
    <property type="entry name" value="Pyr_redox_2"/>
    <property type="match status" value="1"/>
</dbReference>
<evidence type="ECO:0000313" key="9">
    <source>
        <dbReference type="EMBL" id="MPN27515.1"/>
    </source>
</evidence>
<evidence type="ECO:0000256" key="4">
    <source>
        <dbReference type="ARBA" id="ARBA00022827"/>
    </source>
</evidence>
<name>A0A645GLC2_9ZZZZ</name>
<dbReference type="InterPro" id="IPR036188">
    <property type="entry name" value="FAD/NAD-bd_sf"/>
</dbReference>
<feature type="domain" description="FAD/NAD(P)-binding" evidence="8">
    <location>
        <begin position="3"/>
        <end position="41"/>
    </location>
</feature>
<evidence type="ECO:0000256" key="6">
    <source>
        <dbReference type="ARBA" id="ARBA00023027"/>
    </source>
</evidence>
<dbReference type="InterPro" id="IPR023753">
    <property type="entry name" value="FAD/NAD-binding_dom"/>
</dbReference>
<proteinExistence type="inferred from homology"/>
<dbReference type="PANTHER" id="PTHR22912:SF217">
    <property type="entry name" value="DIHYDROLIPOYL DEHYDROGENASE"/>
    <property type="match status" value="1"/>
</dbReference>
<dbReference type="InterPro" id="IPR016156">
    <property type="entry name" value="FAD/NAD-linked_Rdtase_dimer_sf"/>
</dbReference>
<evidence type="ECO:0000256" key="5">
    <source>
        <dbReference type="ARBA" id="ARBA00023002"/>
    </source>
</evidence>
<reference evidence="9" key="1">
    <citation type="submission" date="2019-08" db="EMBL/GenBank/DDBJ databases">
        <authorList>
            <person name="Kucharzyk K."/>
            <person name="Murdoch R.W."/>
            <person name="Higgins S."/>
            <person name="Loffler F."/>
        </authorList>
    </citation>
    <scope>NUCLEOTIDE SEQUENCE</scope>
</reference>
<dbReference type="FunFam" id="3.30.390.30:FF:000001">
    <property type="entry name" value="Dihydrolipoyl dehydrogenase"/>
    <property type="match status" value="1"/>
</dbReference>
<dbReference type="Gene3D" id="3.50.50.60">
    <property type="entry name" value="FAD/NAD(P)-binding domain"/>
    <property type="match status" value="1"/>
</dbReference>
<dbReference type="InterPro" id="IPR004099">
    <property type="entry name" value="Pyr_nucl-diS_OxRdtase_dimer"/>
</dbReference>
<feature type="domain" description="Pyridine nucleotide-disulphide oxidoreductase dimerisation" evidence="7">
    <location>
        <begin position="60"/>
        <end position="169"/>
    </location>
</feature>
<dbReference type="InterPro" id="IPR050151">
    <property type="entry name" value="Class-I_Pyr_Nuc-Dis_Oxidored"/>
</dbReference>
<dbReference type="SUPFAM" id="SSF51905">
    <property type="entry name" value="FAD/NAD(P)-binding domain"/>
    <property type="match status" value="1"/>
</dbReference>
<keyword evidence="4" id="KW-0274">FAD</keyword>
<dbReference type="Gene3D" id="3.30.390.30">
    <property type="match status" value="1"/>
</dbReference>
<evidence type="ECO:0000256" key="1">
    <source>
        <dbReference type="ARBA" id="ARBA00001974"/>
    </source>
</evidence>
<dbReference type="AlphaFoldDB" id="A0A645GLC2"/>
<gene>
    <name evidence="9" type="primary">lpdG_7</name>
    <name evidence="9" type="ORF">SDC9_174949</name>
</gene>
<dbReference type="GO" id="GO:0050660">
    <property type="term" value="F:flavin adenine dinucleotide binding"/>
    <property type="evidence" value="ECO:0007669"/>
    <property type="project" value="TreeGrafter"/>
</dbReference>
<dbReference type="EC" id="1.8.1.4" evidence="9"/>
<comment type="similarity">
    <text evidence="2">Belongs to the class-I pyridine nucleotide-disulfide oxidoreductase family.</text>
</comment>
<evidence type="ECO:0000256" key="3">
    <source>
        <dbReference type="ARBA" id="ARBA00022630"/>
    </source>
</evidence>
<protein>
    <submittedName>
        <fullName evidence="9">Dihydrolipoyl dehydrogenase</fullName>
        <ecNumber evidence="9">1.8.1.4</ecNumber>
    </submittedName>
</protein>